<reference evidence="1" key="1">
    <citation type="submission" date="2014-09" db="EMBL/GenBank/DDBJ databases">
        <authorList>
            <person name="Magalhaes I.L.F."/>
            <person name="Oliveira U."/>
            <person name="Santos F.R."/>
            <person name="Vidigal T.H.D.A."/>
            <person name="Brescovit A.D."/>
            <person name="Santos A.J."/>
        </authorList>
    </citation>
    <scope>NUCLEOTIDE SEQUENCE</scope>
    <source>
        <tissue evidence="1">Shoot tissue taken approximately 20 cm above the soil surface</tissue>
    </source>
</reference>
<protein>
    <submittedName>
        <fullName evidence="1">Uncharacterized protein</fullName>
    </submittedName>
</protein>
<dbReference type="AlphaFoldDB" id="A0A0A8ZR32"/>
<proteinExistence type="predicted"/>
<accession>A0A0A8ZR32</accession>
<organism evidence="1">
    <name type="scientific">Arundo donax</name>
    <name type="common">Giant reed</name>
    <name type="synonym">Donax arundinaceus</name>
    <dbReference type="NCBI Taxonomy" id="35708"/>
    <lineage>
        <taxon>Eukaryota</taxon>
        <taxon>Viridiplantae</taxon>
        <taxon>Streptophyta</taxon>
        <taxon>Embryophyta</taxon>
        <taxon>Tracheophyta</taxon>
        <taxon>Spermatophyta</taxon>
        <taxon>Magnoliopsida</taxon>
        <taxon>Liliopsida</taxon>
        <taxon>Poales</taxon>
        <taxon>Poaceae</taxon>
        <taxon>PACMAD clade</taxon>
        <taxon>Arundinoideae</taxon>
        <taxon>Arundineae</taxon>
        <taxon>Arundo</taxon>
    </lineage>
</organism>
<name>A0A0A8ZR32_ARUDO</name>
<evidence type="ECO:0000313" key="1">
    <source>
        <dbReference type="EMBL" id="JAD40108.1"/>
    </source>
</evidence>
<sequence length="42" mass="4363">MPIRTAAMASQASFAVALTTNDSIISSGTALTMASRAMRSSW</sequence>
<reference evidence="1" key="2">
    <citation type="journal article" date="2015" name="Data Brief">
        <title>Shoot transcriptome of the giant reed, Arundo donax.</title>
        <authorList>
            <person name="Barrero R.A."/>
            <person name="Guerrero F.D."/>
            <person name="Moolhuijzen P."/>
            <person name="Goolsby J.A."/>
            <person name="Tidwell J."/>
            <person name="Bellgard S.E."/>
            <person name="Bellgard M.I."/>
        </authorList>
    </citation>
    <scope>NUCLEOTIDE SEQUENCE</scope>
    <source>
        <tissue evidence="1">Shoot tissue taken approximately 20 cm above the soil surface</tissue>
    </source>
</reference>
<dbReference type="EMBL" id="GBRH01257787">
    <property type="protein sequence ID" value="JAD40108.1"/>
    <property type="molecule type" value="Transcribed_RNA"/>
</dbReference>